<sequence>MNSAYASSNKLVLGQLKTEEKSNEITVYPELIKMLDIKVALVTIDTMACQAKMAKAIIKQGGDYLLASRKTRTSDRKSVLISASKYGRYPHSLKQGCGRIEYRQCYVFNITKLDGDFSL</sequence>
<dbReference type="GO" id="GO:0003677">
    <property type="term" value="F:DNA binding"/>
    <property type="evidence" value="ECO:0007669"/>
    <property type="project" value="InterPro"/>
</dbReference>
<dbReference type="GO" id="GO:0004803">
    <property type="term" value="F:transposase activity"/>
    <property type="evidence" value="ECO:0007669"/>
    <property type="project" value="InterPro"/>
</dbReference>
<reference evidence="2 3" key="1">
    <citation type="submission" date="2016-12" db="EMBL/GenBank/DDBJ databases">
        <title>Diversity of luminous bacteria.</title>
        <authorList>
            <person name="Yoshizawa S."/>
            <person name="Kogure K."/>
        </authorList>
    </citation>
    <scope>NUCLEOTIDE SEQUENCE [LARGE SCALE GENOMIC DNA]</scope>
    <source>
        <strain evidence="2 3">ATCC 33715</strain>
    </source>
</reference>
<dbReference type="PANTHER" id="PTHR30298">
    <property type="entry name" value="H REPEAT-ASSOCIATED PREDICTED TRANSPOSASE"/>
    <property type="match status" value="1"/>
</dbReference>
<feature type="domain" description="Transposase IS4-like" evidence="1">
    <location>
        <begin position="3"/>
        <end position="105"/>
    </location>
</feature>
<dbReference type="NCBIfam" id="NF033564">
    <property type="entry name" value="transpos_ISAs1"/>
    <property type="match status" value="1"/>
</dbReference>
<comment type="caution">
    <text evidence="2">The sequence shown here is derived from an EMBL/GenBank/DDBJ whole genome shotgun (WGS) entry which is preliminary data.</text>
</comment>
<organism evidence="2 3">
    <name type="scientific">Aliivibrio sifiae</name>
    <dbReference type="NCBI Taxonomy" id="566293"/>
    <lineage>
        <taxon>Bacteria</taxon>
        <taxon>Pseudomonadati</taxon>
        <taxon>Pseudomonadota</taxon>
        <taxon>Gammaproteobacteria</taxon>
        <taxon>Vibrionales</taxon>
        <taxon>Vibrionaceae</taxon>
        <taxon>Aliivibrio</taxon>
    </lineage>
</organism>
<dbReference type="RefSeq" id="WP_374954005.1">
    <property type="nucleotide sequence ID" value="NZ_MSCO01000001.1"/>
</dbReference>
<dbReference type="EMBL" id="MSCO01000001">
    <property type="protein sequence ID" value="PQJ89010.1"/>
    <property type="molecule type" value="Genomic_DNA"/>
</dbReference>
<dbReference type="AlphaFoldDB" id="A0A2S7XCD7"/>
<dbReference type="PANTHER" id="PTHR30298:SF0">
    <property type="entry name" value="PROTEIN YBFL-RELATED"/>
    <property type="match status" value="1"/>
</dbReference>
<accession>A0A2S7XCD7</accession>
<name>A0A2S7XCD7_9GAMM</name>
<dbReference type="InterPro" id="IPR051698">
    <property type="entry name" value="Transposase_11-like"/>
</dbReference>
<dbReference type="GO" id="GO:0006313">
    <property type="term" value="P:DNA transposition"/>
    <property type="evidence" value="ECO:0007669"/>
    <property type="project" value="InterPro"/>
</dbReference>
<evidence type="ECO:0000313" key="2">
    <source>
        <dbReference type="EMBL" id="PQJ89010.1"/>
    </source>
</evidence>
<protein>
    <recommendedName>
        <fullName evidence="1">Transposase IS4-like domain-containing protein</fullName>
    </recommendedName>
</protein>
<proteinExistence type="predicted"/>
<gene>
    <name evidence="2" type="ORF">BTO22_05165</name>
</gene>
<dbReference type="InterPro" id="IPR002559">
    <property type="entry name" value="Transposase_11"/>
</dbReference>
<evidence type="ECO:0000259" key="1">
    <source>
        <dbReference type="Pfam" id="PF01609"/>
    </source>
</evidence>
<dbReference type="InterPro" id="IPR047647">
    <property type="entry name" value="ISAs1_transpos"/>
</dbReference>
<dbReference type="Proteomes" id="UP000239263">
    <property type="component" value="Unassembled WGS sequence"/>
</dbReference>
<evidence type="ECO:0000313" key="3">
    <source>
        <dbReference type="Proteomes" id="UP000239263"/>
    </source>
</evidence>
<dbReference type="Pfam" id="PF01609">
    <property type="entry name" value="DDE_Tnp_1"/>
    <property type="match status" value="1"/>
</dbReference>